<evidence type="ECO:0000259" key="1">
    <source>
        <dbReference type="Pfam" id="PF25881"/>
    </source>
</evidence>
<comment type="caution">
    <text evidence="2">The sequence shown here is derived from an EMBL/GenBank/DDBJ whole genome shotgun (WGS) entry which is preliminary data.</text>
</comment>
<sequence>MTASATTRRAAVFLLVIALLALIGYGLWQAYRPAPDQIQGMVDADELRIGAKVPGRLEAVFVHEGDRVKAGQVLFTLSSPELDAKLAQVRAQHAAAESQKDKADNGARPEDIAAARAAWEAAAANAVLAEKTHTRLEALYREGVVTGQRRDESRAARDATAQLAAAARAEYQKAVAGARPEDKAGAAAQTKQAEAGVAEVAALQAELKVVSPAAGEITHRTANVGEIVPPGYPVFTVVDPQDVWVSMNVREDQFHALKLGRELRGTVPALDGRQARFKVSFINPRGEFATWRAVRQSDGYDVRSFEVRARPLAPVDGLRPGMSVLFAWPQ</sequence>
<organism evidence="2 3">
    <name type="scientific">Chitiniphilus shinanonensis</name>
    <dbReference type="NCBI Taxonomy" id="553088"/>
    <lineage>
        <taxon>Bacteria</taxon>
        <taxon>Pseudomonadati</taxon>
        <taxon>Pseudomonadota</taxon>
        <taxon>Betaproteobacteria</taxon>
        <taxon>Neisseriales</taxon>
        <taxon>Chitinibacteraceae</taxon>
        <taxon>Chitiniphilus</taxon>
    </lineage>
</organism>
<dbReference type="EMBL" id="BSOZ01000076">
    <property type="protein sequence ID" value="GLS05926.1"/>
    <property type="molecule type" value="Genomic_DNA"/>
</dbReference>
<protein>
    <submittedName>
        <fullName evidence="2">Membrane protein</fullName>
    </submittedName>
</protein>
<keyword evidence="3" id="KW-1185">Reference proteome</keyword>
<gene>
    <name evidence="2" type="ORF">GCM10007860_30890</name>
</gene>
<dbReference type="PANTHER" id="PTHR30438:SF1">
    <property type="entry name" value="36 KDA ANTIGEN"/>
    <property type="match status" value="1"/>
</dbReference>
<dbReference type="Proteomes" id="UP001156836">
    <property type="component" value="Unassembled WGS sequence"/>
</dbReference>
<name>A0ABQ6BX77_9NEIS</name>
<proteinExistence type="predicted"/>
<dbReference type="Gene3D" id="2.40.30.170">
    <property type="match status" value="1"/>
</dbReference>
<evidence type="ECO:0000313" key="2">
    <source>
        <dbReference type="EMBL" id="GLS05926.1"/>
    </source>
</evidence>
<dbReference type="InterPro" id="IPR059052">
    <property type="entry name" value="HH_YbhG-like"/>
</dbReference>
<dbReference type="Pfam" id="PF25881">
    <property type="entry name" value="HH_YBHG"/>
    <property type="match status" value="1"/>
</dbReference>
<dbReference type="RefSeq" id="WP_051083227.1">
    <property type="nucleotide sequence ID" value="NZ_BSOZ01000076.1"/>
</dbReference>
<dbReference type="Gene3D" id="2.40.50.100">
    <property type="match status" value="1"/>
</dbReference>
<evidence type="ECO:0000313" key="3">
    <source>
        <dbReference type="Proteomes" id="UP001156836"/>
    </source>
</evidence>
<dbReference type="SUPFAM" id="SSF111369">
    <property type="entry name" value="HlyD-like secretion proteins"/>
    <property type="match status" value="2"/>
</dbReference>
<dbReference type="PANTHER" id="PTHR30438">
    <property type="entry name" value="36 KDA ANTIGEN-RELATED"/>
    <property type="match status" value="1"/>
</dbReference>
<reference evidence="3" key="1">
    <citation type="journal article" date="2019" name="Int. J. Syst. Evol. Microbiol.">
        <title>The Global Catalogue of Microorganisms (GCM) 10K type strain sequencing project: providing services to taxonomists for standard genome sequencing and annotation.</title>
        <authorList>
            <consortium name="The Broad Institute Genomics Platform"/>
            <consortium name="The Broad Institute Genome Sequencing Center for Infectious Disease"/>
            <person name="Wu L."/>
            <person name="Ma J."/>
        </authorList>
    </citation>
    <scope>NUCLEOTIDE SEQUENCE [LARGE SCALE GENOMIC DNA]</scope>
    <source>
        <strain evidence="3">NBRC 104970</strain>
    </source>
</reference>
<dbReference type="Gene3D" id="1.10.287.470">
    <property type="entry name" value="Helix hairpin bin"/>
    <property type="match status" value="1"/>
</dbReference>
<accession>A0ABQ6BX77</accession>
<feature type="domain" description="YbhG-like alpha-helical hairpin" evidence="1">
    <location>
        <begin position="82"/>
        <end position="200"/>
    </location>
</feature>